<dbReference type="InterPro" id="IPR037185">
    <property type="entry name" value="EmrE-like"/>
</dbReference>
<evidence type="ECO:0000256" key="5">
    <source>
        <dbReference type="ARBA" id="ARBA00023136"/>
    </source>
</evidence>
<sequence>MTTESPKSSALPYFAMFCVPILYGSFYILAKITNETIPVFWMTSFRMLFAMIGFLPFIKKLRKTDLHSIKYGFFLALIFFGGVVSQTEGLKSIEAGKAGFISGLFVVITPLLSWVLFRTKISRFLIIPIVIVVIGLFIMFYDPTIRFFNVGIGEFLNFIGALCIALHIIVLGKGLKEGDFFCLAFYQTFFAFCFSFILALIFEPSYQISTTTLSEWSLLIYLGLAIGTIPFLLQNWGQQYIKDSRAAIIISIEPVFATIFGGIFGGELITWQIVLGGLLILTGLIITVVTQQKETSNI</sequence>
<evidence type="ECO:0000259" key="7">
    <source>
        <dbReference type="Pfam" id="PF00892"/>
    </source>
</evidence>
<feature type="transmembrane region" description="Helical" evidence="6">
    <location>
        <begin position="269"/>
        <end position="289"/>
    </location>
</feature>
<dbReference type="PANTHER" id="PTHR42920">
    <property type="entry name" value="OS03G0707200 PROTEIN-RELATED"/>
    <property type="match status" value="1"/>
</dbReference>
<feature type="transmembrane region" description="Helical" evidence="6">
    <location>
        <begin position="124"/>
        <end position="141"/>
    </location>
</feature>
<feature type="transmembrane region" description="Helical" evidence="6">
    <location>
        <begin position="36"/>
        <end position="57"/>
    </location>
</feature>
<evidence type="ECO:0000256" key="3">
    <source>
        <dbReference type="ARBA" id="ARBA00022692"/>
    </source>
</evidence>
<feature type="transmembrane region" description="Helical" evidence="6">
    <location>
        <begin position="69"/>
        <end position="86"/>
    </location>
</feature>
<feature type="transmembrane region" description="Helical" evidence="6">
    <location>
        <begin position="147"/>
        <end position="171"/>
    </location>
</feature>
<dbReference type="Pfam" id="PF00892">
    <property type="entry name" value="EamA"/>
    <property type="match status" value="2"/>
</dbReference>
<keyword evidence="9" id="KW-1185">Reference proteome</keyword>
<dbReference type="InterPro" id="IPR051258">
    <property type="entry name" value="Diverse_Substrate_Transporter"/>
</dbReference>
<evidence type="ECO:0000256" key="6">
    <source>
        <dbReference type="SAM" id="Phobius"/>
    </source>
</evidence>
<dbReference type="SUPFAM" id="SSF103481">
    <property type="entry name" value="Multidrug resistance efflux transporter EmrE"/>
    <property type="match status" value="2"/>
</dbReference>
<feature type="domain" description="EamA" evidence="7">
    <location>
        <begin position="13"/>
        <end position="140"/>
    </location>
</feature>
<keyword evidence="5 6" id="KW-0472">Membrane</keyword>
<reference evidence="8" key="1">
    <citation type="submission" date="2022-09" db="EMBL/GenBank/DDBJ databases">
        <title>Actin cytoskeleton and complex cell architecture in an #Asgard archaeon.</title>
        <authorList>
            <person name="Ponce Toledo R.I."/>
            <person name="Schleper C."/>
            <person name="Rodrigues Oliveira T."/>
            <person name="Wollweber F."/>
            <person name="Xu J."/>
            <person name="Rittmann S."/>
            <person name="Klingl A."/>
            <person name="Pilhofer M."/>
        </authorList>
    </citation>
    <scope>NUCLEOTIDE SEQUENCE</scope>
    <source>
        <strain evidence="8">B-35</strain>
    </source>
</reference>
<dbReference type="EMBL" id="CP104013">
    <property type="protein sequence ID" value="UYP47521.1"/>
    <property type="molecule type" value="Genomic_DNA"/>
</dbReference>
<protein>
    <recommendedName>
        <fullName evidence="7">EamA domain-containing protein</fullName>
    </recommendedName>
</protein>
<feature type="transmembrane region" description="Helical" evidence="6">
    <location>
        <begin position="12"/>
        <end position="30"/>
    </location>
</feature>
<feature type="domain" description="EamA" evidence="7">
    <location>
        <begin position="152"/>
        <end position="288"/>
    </location>
</feature>
<dbReference type="Proteomes" id="UP001208689">
    <property type="component" value="Chromosome"/>
</dbReference>
<feature type="transmembrane region" description="Helical" evidence="6">
    <location>
        <begin position="214"/>
        <end position="233"/>
    </location>
</feature>
<evidence type="ECO:0000313" key="9">
    <source>
        <dbReference type="Proteomes" id="UP001208689"/>
    </source>
</evidence>
<feature type="transmembrane region" description="Helical" evidence="6">
    <location>
        <begin position="98"/>
        <end position="117"/>
    </location>
</feature>
<feature type="transmembrane region" description="Helical" evidence="6">
    <location>
        <begin position="245"/>
        <end position="263"/>
    </location>
</feature>
<proteinExistence type="predicted"/>
<comment type="subcellular location">
    <subcellularLocation>
        <location evidence="1">Cell membrane</location>
        <topology evidence="1">Multi-pass membrane protein</topology>
    </subcellularLocation>
</comment>
<feature type="transmembrane region" description="Helical" evidence="6">
    <location>
        <begin position="183"/>
        <end position="202"/>
    </location>
</feature>
<keyword evidence="4 6" id="KW-1133">Transmembrane helix</keyword>
<evidence type="ECO:0000256" key="1">
    <source>
        <dbReference type="ARBA" id="ARBA00004651"/>
    </source>
</evidence>
<name>A0ABY6HY68_9ARCH</name>
<evidence type="ECO:0000256" key="4">
    <source>
        <dbReference type="ARBA" id="ARBA00022989"/>
    </source>
</evidence>
<evidence type="ECO:0000313" key="8">
    <source>
        <dbReference type="EMBL" id="UYP47521.1"/>
    </source>
</evidence>
<gene>
    <name evidence="8" type="ORF">NEF87_003806</name>
</gene>
<evidence type="ECO:0000256" key="2">
    <source>
        <dbReference type="ARBA" id="ARBA00022475"/>
    </source>
</evidence>
<keyword evidence="2" id="KW-1003">Cell membrane</keyword>
<keyword evidence="3 6" id="KW-0812">Transmembrane</keyword>
<dbReference type="InterPro" id="IPR000620">
    <property type="entry name" value="EamA_dom"/>
</dbReference>
<dbReference type="PANTHER" id="PTHR42920:SF5">
    <property type="entry name" value="EAMA DOMAIN-CONTAINING PROTEIN"/>
    <property type="match status" value="1"/>
</dbReference>
<accession>A0ABY6HY68</accession>
<organism evidence="8 9">
    <name type="scientific">Candidatus Lokiarchaeum ossiferum</name>
    <dbReference type="NCBI Taxonomy" id="2951803"/>
    <lineage>
        <taxon>Archaea</taxon>
        <taxon>Promethearchaeati</taxon>
        <taxon>Promethearchaeota</taxon>
        <taxon>Promethearchaeia</taxon>
        <taxon>Promethearchaeales</taxon>
        <taxon>Promethearchaeaceae</taxon>
        <taxon>Candidatus Lokiarchaeum</taxon>
    </lineage>
</organism>